<dbReference type="AlphaFoldDB" id="A0A0F3MTU5"/>
<evidence type="ECO:0000313" key="2">
    <source>
        <dbReference type="Proteomes" id="UP000033475"/>
    </source>
</evidence>
<sequence>MLFLHGPIFPALRGNYEVIDEAISGVLFYELAASLRSSQ</sequence>
<proteinExistence type="predicted"/>
<comment type="caution">
    <text evidence="1">The sequence shown here is derived from an EMBL/GenBank/DDBJ whole genome shotgun (WGS) entry which is preliminary data.</text>
</comment>
<evidence type="ECO:0000313" key="1">
    <source>
        <dbReference type="EMBL" id="KJV59150.1"/>
    </source>
</evidence>
<name>A0A0F3MTU5_RICFI</name>
<dbReference type="EMBL" id="LANQ01000001">
    <property type="protein sequence ID" value="KJV59150.1"/>
    <property type="molecule type" value="Genomic_DNA"/>
</dbReference>
<gene>
    <name evidence="1" type="ORF">RFEPED_1551</name>
</gene>
<organism evidence="1 2">
    <name type="scientific">Rickettsia felis str. Pedreira</name>
    <dbReference type="NCBI Taxonomy" id="1359196"/>
    <lineage>
        <taxon>Bacteria</taxon>
        <taxon>Pseudomonadati</taxon>
        <taxon>Pseudomonadota</taxon>
        <taxon>Alphaproteobacteria</taxon>
        <taxon>Rickettsiales</taxon>
        <taxon>Rickettsiaceae</taxon>
        <taxon>Rickettsieae</taxon>
        <taxon>Rickettsia</taxon>
        <taxon>spotted fever group</taxon>
    </lineage>
</organism>
<dbReference type="Proteomes" id="UP000033475">
    <property type="component" value="Unassembled WGS sequence"/>
</dbReference>
<reference evidence="1 2" key="1">
    <citation type="submission" date="2015-01" db="EMBL/GenBank/DDBJ databases">
        <title>Genome Sequencing of Rickettsiales.</title>
        <authorList>
            <person name="Daugherty S.C."/>
            <person name="Su Q."/>
            <person name="Abolude K."/>
            <person name="Beier-Sexton M."/>
            <person name="Carlyon J.A."/>
            <person name="Carter R."/>
            <person name="Day N.P."/>
            <person name="Dumler S.J."/>
            <person name="Dyachenko V."/>
            <person name="Godinez A."/>
            <person name="Kurtti T.J."/>
            <person name="Lichay M."/>
            <person name="Mullins K.E."/>
            <person name="Ott S."/>
            <person name="Pappas-Brown V."/>
            <person name="Paris D.H."/>
            <person name="Patel P."/>
            <person name="Richards A.L."/>
            <person name="Sadzewicz L."/>
            <person name="Sears K."/>
            <person name="Seidman D."/>
            <person name="Sengamalay N."/>
            <person name="Stenos J."/>
            <person name="Tallon L.J."/>
            <person name="Vincent G."/>
            <person name="Fraser C.M."/>
            <person name="Munderloh U."/>
            <person name="Dunning-Hotopp J.C."/>
        </authorList>
    </citation>
    <scope>NUCLEOTIDE SEQUENCE [LARGE SCALE GENOMIC DNA]</scope>
    <source>
        <strain evidence="1 2">Pedreira</strain>
    </source>
</reference>
<protein>
    <submittedName>
        <fullName evidence="1">Uncharacterized protein</fullName>
    </submittedName>
</protein>
<dbReference type="PATRIC" id="fig|1359196.3.peg.1502"/>
<accession>A0A0F3MTU5</accession>